<dbReference type="HOGENOM" id="CLU_2972742_0_0_9"/>
<evidence type="ECO:0000313" key="2">
    <source>
        <dbReference type="Proteomes" id="UP000006028"/>
    </source>
</evidence>
<evidence type="ECO:0000313" key="1">
    <source>
        <dbReference type="EMBL" id="EFQ05732.1"/>
    </source>
</evidence>
<comment type="caution">
    <text evidence="1">The sequence shown here is derived from an EMBL/GenBank/DDBJ whole genome shotgun (WGS) entry which is preliminary data.</text>
</comment>
<sequence>MLAAAPTTPPCFCRRQRSSLLYSGHVQWNLIFIFRICRSPDACQGESLPSANADRSPA</sequence>
<proteinExistence type="predicted"/>
<accession>E2ZM66</accession>
<dbReference type="BioCyc" id="FCF748224-HMP:GTSS-1961-MONOMER"/>
<dbReference type="AlphaFoldDB" id="E2ZM66"/>
<gene>
    <name evidence="1" type="ORF">HMPREF9436_02777</name>
</gene>
<dbReference type="EMBL" id="AECU01000203">
    <property type="protein sequence ID" value="EFQ05732.1"/>
    <property type="molecule type" value="Genomic_DNA"/>
</dbReference>
<name>E2ZM66_9FIRM</name>
<organism evidence="1 2">
    <name type="scientific">Faecalibacterium cf. prausnitzii KLE1255</name>
    <dbReference type="NCBI Taxonomy" id="748224"/>
    <lineage>
        <taxon>Bacteria</taxon>
        <taxon>Bacillati</taxon>
        <taxon>Bacillota</taxon>
        <taxon>Clostridia</taxon>
        <taxon>Eubacteriales</taxon>
        <taxon>Oscillospiraceae</taxon>
        <taxon>Faecalibacterium</taxon>
    </lineage>
</organism>
<reference evidence="1 2" key="1">
    <citation type="submission" date="2010-08" db="EMBL/GenBank/DDBJ databases">
        <authorList>
            <person name="Weinstock G."/>
            <person name="Sodergren E."/>
            <person name="Clifton S."/>
            <person name="Fulton L."/>
            <person name="Fulton B."/>
            <person name="Courtney L."/>
            <person name="Fronick C."/>
            <person name="Harrison M."/>
            <person name="Strong C."/>
            <person name="Farmer C."/>
            <person name="Delahaunty K."/>
            <person name="Markovic C."/>
            <person name="Hall O."/>
            <person name="Minx P."/>
            <person name="Tomlinson C."/>
            <person name="Mitreva M."/>
            <person name="Hou S."/>
            <person name="Chen J."/>
            <person name="Wollam A."/>
            <person name="Pepin K.H."/>
            <person name="Johnson M."/>
            <person name="Bhonagiri V."/>
            <person name="Zhang X."/>
            <person name="Suruliraj S."/>
            <person name="Warren W."/>
            <person name="Chinwalla A."/>
            <person name="Mardis E.R."/>
            <person name="Wilson R.K."/>
        </authorList>
    </citation>
    <scope>NUCLEOTIDE SEQUENCE [LARGE SCALE GENOMIC DNA]</scope>
    <source>
        <strain evidence="1 2">KLE1255</strain>
    </source>
</reference>
<protein>
    <submittedName>
        <fullName evidence="1">Uncharacterized protein</fullName>
    </submittedName>
</protein>
<dbReference type="Proteomes" id="UP000006028">
    <property type="component" value="Unassembled WGS sequence"/>
</dbReference>